<dbReference type="InterPro" id="IPR004568">
    <property type="entry name" value="Ppantetheine-prot_Trfase_dom"/>
</dbReference>
<dbReference type="InterPro" id="IPR002582">
    <property type="entry name" value="ACPS"/>
</dbReference>
<evidence type="ECO:0000256" key="1">
    <source>
        <dbReference type="ARBA" id="ARBA00022516"/>
    </source>
</evidence>
<feature type="binding site" evidence="8">
    <location>
        <position position="7"/>
    </location>
    <ligand>
        <name>Mg(2+)</name>
        <dbReference type="ChEBI" id="CHEBI:18420"/>
    </ligand>
</feature>
<evidence type="ECO:0000256" key="4">
    <source>
        <dbReference type="ARBA" id="ARBA00022832"/>
    </source>
</evidence>
<evidence type="ECO:0000313" key="11">
    <source>
        <dbReference type="Proteomes" id="UP000659630"/>
    </source>
</evidence>
<dbReference type="InterPro" id="IPR008278">
    <property type="entry name" value="4-PPantetheinyl_Trfase_dom"/>
</dbReference>
<evidence type="ECO:0000313" key="10">
    <source>
        <dbReference type="EMBL" id="MBC5580346.1"/>
    </source>
</evidence>
<dbReference type="SUPFAM" id="SSF56214">
    <property type="entry name" value="4'-phosphopantetheinyl transferase"/>
    <property type="match status" value="1"/>
</dbReference>
<feature type="binding site" evidence="8">
    <location>
        <position position="54"/>
    </location>
    <ligand>
        <name>Mg(2+)</name>
        <dbReference type="ChEBI" id="CHEBI:18420"/>
    </ligand>
</feature>
<dbReference type="InterPro" id="IPR037143">
    <property type="entry name" value="4-PPantetheinyl_Trfase_dom_sf"/>
</dbReference>
<gene>
    <name evidence="8" type="primary">acpS</name>
    <name evidence="10" type="ORF">H8S23_02390</name>
</gene>
<dbReference type="GO" id="GO:0006633">
    <property type="term" value="P:fatty acid biosynthetic process"/>
    <property type="evidence" value="ECO:0007669"/>
    <property type="project" value="UniProtKB-UniRule"/>
</dbReference>
<evidence type="ECO:0000256" key="8">
    <source>
        <dbReference type="HAMAP-Rule" id="MF_00101"/>
    </source>
</evidence>
<dbReference type="GO" id="GO:0008897">
    <property type="term" value="F:holo-[acyl-carrier-protein] synthase activity"/>
    <property type="evidence" value="ECO:0007669"/>
    <property type="project" value="UniProtKB-UniRule"/>
</dbReference>
<keyword evidence="4 8" id="KW-0276">Fatty acid metabolism</keyword>
<evidence type="ECO:0000256" key="7">
    <source>
        <dbReference type="ARBA" id="ARBA00023160"/>
    </source>
</evidence>
<evidence type="ECO:0000256" key="3">
    <source>
        <dbReference type="ARBA" id="ARBA00022723"/>
    </source>
</evidence>
<keyword evidence="5 8" id="KW-0460">Magnesium</keyword>
<dbReference type="EMBL" id="JACONZ010000001">
    <property type="protein sequence ID" value="MBC5580346.1"/>
    <property type="molecule type" value="Genomic_DNA"/>
</dbReference>
<proteinExistence type="inferred from homology"/>
<sequence length="122" mass="13158">MIQLGFDAAQVSRLEKSMRNPRFCERVFSAQENALIAAKLRPAETAAAHFAAKEALGKALRCGIFGFDLRQAAVLRRPDGSPCFAFSGELAGRMEQLGLTAEVSLSHEGGYAFACVLLQPGR</sequence>
<comment type="subcellular location">
    <subcellularLocation>
        <location evidence="8">Cytoplasm</location>
    </subcellularLocation>
</comment>
<evidence type="ECO:0000259" key="9">
    <source>
        <dbReference type="Pfam" id="PF01648"/>
    </source>
</evidence>
<comment type="caution">
    <text evidence="10">The sequence shown here is derived from an EMBL/GenBank/DDBJ whole genome shotgun (WGS) entry which is preliminary data.</text>
</comment>
<dbReference type="AlphaFoldDB" id="A0A923I7R3"/>
<keyword evidence="3 8" id="KW-0479">Metal-binding</keyword>
<dbReference type="HAMAP" id="MF_00101">
    <property type="entry name" value="AcpS"/>
    <property type="match status" value="1"/>
</dbReference>
<accession>A0A923I7R3</accession>
<dbReference type="EC" id="2.7.8.7" evidence="8"/>
<evidence type="ECO:0000256" key="6">
    <source>
        <dbReference type="ARBA" id="ARBA00023098"/>
    </source>
</evidence>
<evidence type="ECO:0000256" key="2">
    <source>
        <dbReference type="ARBA" id="ARBA00022679"/>
    </source>
</evidence>
<evidence type="ECO:0000256" key="5">
    <source>
        <dbReference type="ARBA" id="ARBA00022842"/>
    </source>
</evidence>
<feature type="domain" description="4'-phosphopantetheinyl transferase" evidence="9">
    <location>
        <begin position="4"/>
        <end position="113"/>
    </location>
</feature>
<keyword evidence="2 8" id="KW-0808">Transferase</keyword>
<keyword evidence="1 8" id="KW-0444">Lipid biosynthesis</keyword>
<dbReference type="Gene3D" id="3.90.470.20">
    <property type="entry name" value="4'-phosphopantetheinyl transferase domain"/>
    <property type="match status" value="1"/>
</dbReference>
<dbReference type="GO" id="GO:0005737">
    <property type="term" value="C:cytoplasm"/>
    <property type="evidence" value="ECO:0007669"/>
    <property type="project" value="UniProtKB-SubCell"/>
</dbReference>
<keyword evidence="6 8" id="KW-0443">Lipid metabolism</keyword>
<organism evidence="10 11">
    <name type="scientific">Anaerofilum hominis</name>
    <dbReference type="NCBI Taxonomy" id="2763016"/>
    <lineage>
        <taxon>Bacteria</taxon>
        <taxon>Bacillati</taxon>
        <taxon>Bacillota</taxon>
        <taxon>Clostridia</taxon>
        <taxon>Eubacteriales</taxon>
        <taxon>Oscillospiraceae</taxon>
        <taxon>Anaerofilum</taxon>
    </lineage>
</organism>
<reference evidence="10" key="1">
    <citation type="submission" date="2020-08" db="EMBL/GenBank/DDBJ databases">
        <title>Genome public.</title>
        <authorList>
            <person name="Liu C."/>
            <person name="Sun Q."/>
        </authorList>
    </citation>
    <scope>NUCLEOTIDE SEQUENCE</scope>
    <source>
        <strain evidence="10">BX8</strain>
    </source>
</reference>
<dbReference type="RefSeq" id="WP_186886707.1">
    <property type="nucleotide sequence ID" value="NZ_JACONZ010000001.1"/>
</dbReference>
<comment type="cofactor">
    <cofactor evidence="8">
        <name>Mg(2+)</name>
        <dbReference type="ChEBI" id="CHEBI:18420"/>
    </cofactor>
</comment>
<comment type="function">
    <text evidence="8">Transfers the 4'-phosphopantetheine moiety from coenzyme A to a Ser of acyl-carrier-protein.</text>
</comment>
<comment type="catalytic activity">
    <reaction evidence="8">
        <text>apo-[ACP] + CoA = holo-[ACP] + adenosine 3',5'-bisphosphate + H(+)</text>
        <dbReference type="Rhea" id="RHEA:12068"/>
        <dbReference type="Rhea" id="RHEA-COMP:9685"/>
        <dbReference type="Rhea" id="RHEA-COMP:9690"/>
        <dbReference type="ChEBI" id="CHEBI:15378"/>
        <dbReference type="ChEBI" id="CHEBI:29999"/>
        <dbReference type="ChEBI" id="CHEBI:57287"/>
        <dbReference type="ChEBI" id="CHEBI:58343"/>
        <dbReference type="ChEBI" id="CHEBI:64479"/>
        <dbReference type="EC" id="2.7.8.7"/>
    </reaction>
</comment>
<keyword evidence="7 8" id="KW-0275">Fatty acid biosynthesis</keyword>
<keyword evidence="8" id="KW-0963">Cytoplasm</keyword>
<dbReference type="Pfam" id="PF01648">
    <property type="entry name" value="ACPS"/>
    <property type="match status" value="1"/>
</dbReference>
<keyword evidence="11" id="KW-1185">Reference proteome</keyword>
<name>A0A923I7R3_9FIRM</name>
<dbReference type="GO" id="GO:0000287">
    <property type="term" value="F:magnesium ion binding"/>
    <property type="evidence" value="ECO:0007669"/>
    <property type="project" value="UniProtKB-UniRule"/>
</dbReference>
<protein>
    <recommendedName>
        <fullName evidence="8">Holo-[acyl-carrier-protein] synthase</fullName>
        <shortName evidence="8">Holo-ACP synthase</shortName>
        <ecNumber evidence="8">2.7.8.7</ecNumber>
    </recommendedName>
    <alternativeName>
        <fullName evidence="8">4'-phosphopantetheinyl transferase AcpS</fullName>
    </alternativeName>
</protein>
<dbReference type="Proteomes" id="UP000659630">
    <property type="component" value="Unassembled WGS sequence"/>
</dbReference>
<dbReference type="NCBIfam" id="TIGR00556">
    <property type="entry name" value="pantethn_trn"/>
    <property type="match status" value="1"/>
</dbReference>
<comment type="similarity">
    <text evidence="8">Belongs to the P-Pant transferase superfamily. AcpS family.</text>
</comment>